<keyword evidence="3" id="KW-1185">Reference proteome</keyword>
<dbReference type="Proteomes" id="UP000636709">
    <property type="component" value="Unassembled WGS sequence"/>
</dbReference>
<accession>A0A835F933</accession>
<reference evidence="2" key="1">
    <citation type="submission" date="2020-07" db="EMBL/GenBank/DDBJ databases">
        <title>Genome sequence and genetic diversity analysis of an under-domesticated orphan crop, white fonio (Digitaria exilis).</title>
        <authorList>
            <person name="Bennetzen J.L."/>
            <person name="Chen S."/>
            <person name="Ma X."/>
            <person name="Wang X."/>
            <person name="Yssel A.E.J."/>
            <person name="Chaluvadi S.R."/>
            <person name="Johnson M."/>
            <person name="Gangashetty P."/>
            <person name="Hamidou F."/>
            <person name="Sanogo M.D."/>
            <person name="Zwaenepoel A."/>
            <person name="Wallace J."/>
            <person name="Van De Peer Y."/>
            <person name="Van Deynze A."/>
        </authorList>
    </citation>
    <scope>NUCLEOTIDE SEQUENCE</scope>
    <source>
        <tissue evidence="2">Leaves</tissue>
    </source>
</reference>
<feature type="region of interest" description="Disordered" evidence="1">
    <location>
        <begin position="175"/>
        <end position="223"/>
    </location>
</feature>
<feature type="compositionally biased region" description="Basic and acidic residues" evidence="1">
    <location>
        <begin position="176"/>
        <end position="201"/>
    </location>
</feature>
<evidence type="ECO:0000313" key="3">
    <source>
        <dbReference type="Proteomes" id="UP000636709"/>
    </source>
</evidence>
<dbReference type="AlphaFoldDB" id="A0A835F933"/>
<comment type="caution">
    <text evidence="2">The sequence shown here is derived from an EMBL/GenBank/DDBJ whole genome shotgun (WGS) entry which is preliminary data.</text>
</comment>
<feature type="compositionally biased region" description="Pro residues" evidence="1">
    <location>
        <begin position="1"/>
        <end position="11"/>
    </location>
</feature>
<sequence>MAEPIPPPPPSGGDSHGDTLPPTCLPPRPPTVEAFPNQQTADPATTEADLQAGSPLIAKGPVTEKSEAHLGAATAPPTASSENAFNAAAEVRSQRLKSVTTTLFPDLTTDLQLLEEMRRRKRGTVLEAENQGTPDCGAHLPQDLLQQPLHEALATQGVSSKFDGVTTHCNSLIDGGLEKGKGTQADGKHSSLKSLPEERNSVEQQGRQNIEDRQHNHPLPQMAKHRHREEKKINGGHSPLSIRQQAHSRSHLRVDEQGFSEVKPRWKHEGVQQEKNKKKWIAKTKKRVSFANPLVQVFGEFHFDELSLFTKPAQVLNTVGYDPMLEEILLHYAPIGPNGASPAERTKEDRIREMLGTPGWDPVASPVADDGLEKDELREPEKEEYMHGSCPCDELHCRFTGQDSPCCSVQANGTAAYLTSRD</sequence>
<feature type="region of interest" description="Disordered" evidence="1">
    <location>
        <begin position="1"/>
        <end position="81"/>
    </location>
</feature>
<feature type="region of interest" description="Disordered" evidence="1">
    <location>
        <begin position="355"/>
        <end position="382"/>
    </location>
</feature>
<gene>
    <name evidence="2" type="ORF">HU200_016226</name>
</gene>
<evidence type="ECO:0000313" key="2">
    <source>
        <dbReference type="EMBL" id="KAF8732247.1"/>
    </source>
</evidence>
<evidence type="ECO:0000256" key="1">
    <source>
        <dbReference type="SAM" id="MobiDB-lite"/>
    </source>
</evidence>
<name>A0A835F933_9POAL</name>
<organism evidence="2 3">
    <name type="scientific">Digitaria exilis</name>
    <dbReference type="NCBI Taxonomy" id="1010633"/>
    <lineage>
        <taxon>Eukaryota</taxon>
        <taxon>Viridiplantae</taxon>
        <taxon>Streptophyta</taxon>
        <taxon>Embryophyta</taxon>
        <taxon>Tracheophyta</taxon>
        <taxon>Spermatophyta</taxon>
        <taxon>Magnoliopsida</taxon>
        <taxon>Liliopsida</taxon>
        <taxon>Poales</taxon>
        <taxon>Poaceae</taxon>
        <taxon>PACMAD clade</taxon>
        <taxon>Panicoideae</taxon>
        <taxon>Panicodae</taxon>
        <taxon>Paniceae</taxon>
        <taxon>Anthephorinae</taxon>
        <taxon>Digitaria</taxon>
    </lineage>
</organism>
<dbReference type="EMBL" id="JACEFO010001605">
    <property type="protein sequence ID" value="KAF8732247.1"/>
    <property type="molecule type" value="Genomic_DNA"/>
</dbReference>
<proteinExistence type="predicted"/>
<protein>
    <submittedName>
        <fullName evidence="2">Uncharacterized protein</fullName>
    </submittedName>
</protein>